<feature type="transmembrane region" description="Helical" evidence="8">
    <location>
        <begin position="396"/>
        <end position="414"/>
    </location>
</feature>
<dbReference type="KEGG" id="pbor:BSF38_04701"/>
<dbReference type="GO" id="GO:0005886">
    <property type="term" value="C:plasma membrane"/>
    <property type="evidence" value="ECO:0007669"/>
    <property type="project" value="UniProtKB-SubCell"/>
</dbReference>
<evidence type="ECO:0000259" key="9">
    <source>
        <dbReference type="Pfam" id="PF13231"/>
    </source>
</evidence>
<sequence>MASRRWFIVIVGFSAILHAVAIYRTLVPAQDGLKFLRVARDFQSKPWGDVIRGSDQHPLYPALIAAVEPPLSVVLGSGPETWRIAAQGVSALASLILLFPLYSLARSLFDERIGLIAVLIYVLLPIPAEVGRDTLGNALGLCCMTLSLWLGARAIREAAWLPALGSGLVGGVGFLARPEVILAPAAIGLAWAIHAARGRSIRSLITTPALPALGVGALVCVGSYALVKGEVSEKLALRHGASIGSQKIMHRTTPQLLPEGLDGAKLDFSPKEESDRSTMRGPVKTLVWIGRQWWDELCWGFAVMAIWGLTRQRFILSLFKDRDERDSGTVERLVIGVFVAVYLAVLVRHGTALGYLSSRHLLPLVVVSVVWAAAGTFVCLHRLGGKLSIRPGTKRLALITASTFVVGAMVVYQLRTSHQSRWGHWAAGRWLAENAQAGQEVLDTRGWARFVSDNAGGYDYWHVRQALSDQRLSYVVVGHDELEVESPRSRTLGALLAFAATPIQDFPVRIGGRNVGARIYRFQQPVSWEGFSP</sequence>
<gene>
    <name evidence="10" type="ORF">BSF38_04701</name>
</gene>
<feature type="transmembrane region" description="Helical" evidence="8">
    <location>
        <begin position="181"/>
        <end position="197"/>
    </location>
</feature>
<keyword evidence="2" id="KW-1003">Cell membrane</keyword>
<feature type="transmembrane region" description="Helical" evidence="8">
    <location>
        <begin position="134"/>
        <end position="151"/>
    </location>
</feature>
<proteinExistence type="predicted"/>
<evidence type="ECO:0000256" key="5">
    <source>
        <dbReference type="ARBA" id="ARBA00022692"/>
    </source>
</evidence>
<dbReference type="GO" id="GO:0009103">
    <property type="term" value="P:lipopolysaccharide biosynthetic process"/>
    <property type="evidence" value="ECO:0007669"/>
    <property type="project" value="UniProtKB-ARBA"/>
</dbReference>
<feature type="transmembrane region" description="Helical" evidence="8">
    <location>
        <begin position="209"/>
        <end position="227"/>
    </location>
</feature>
<keyword evidence="3" id="KW-0328">Glycosyltransferase</keyword>
<keyword evidence="5 8" id="KW-0812">Transmembrane</keyword>
<name>A0A1U7CW10_9BACT</name>
<comment type="subcellular location">
    <subcellularLocation>
        <location evidence="1">Cell membrane</location>
        <topology evidence="1">Multi-pass membrane protein</topology>
    </subcellularLocation>
</comment>
<keyword evidence="6 8" id="KW-1133">Transmembrane helix</keyword>
<evidence type="ECO:0000313" key="11">
    <source>
        <dbReference type="Proteomes" id="UP000186309"/>
    </source>
</evidence>
<evidence type="ECO:0000256" key="4">
    <source>
        <dbReference type="ARBA" id="ARBA00022679"/>
    </source>
</evidence>
<evidence type="ECO:0000256" key="8">
    <source>
        <dbReference type="SAM" id="Phobius"/>
    </source>
</evidence>
<feature type="transmembrane region" description="Helical" evidence="8">
    <location>
        <begin position="361"/>
        <end position="384"/>
    </location>
</feature>
<feature type="transmembrane region" description="Helical" evidence="8">
    <location>
        <begin position="112"/>
        <end position="128"/>
    </location>
</feature>
<keyword evidence="4" id="KW-0808">Transferase</keyword>
<keyword evidence="11" id="KW-1185">Reference proteome</keyword>
<accession>A0A1U7CW10</accession>
<organism evidence="10 11">
    <name type="scientific">Paludisphaera borealis</name>
    <dbReference type="NCBI Taxonomy" id="1387353"/>
    <lineage>
        <taxon>Bacteria</taxon>
        <taxon>Pseudomonadati</taxon>
        <taxon>Planctomycetota</taxon>
        <taxon>Planctomycetia</taxon>
        <taxon>Isosphaerales</taxon>
        <taxon>Isosphaeraceae</taxon>
        <taxon>Paludisphaera</taxon>
    </lineage>
</organism>
<keyword evidence="7 8" id="KW-0472">Membrane</keyword>
<feature type="transmembrane region" description="Helical" evidence="8">
    <location>
        <begin position="7"/>
        <end position="26"/>
    </location>
</feature>
<evidence type="ECO:0000256" key="2">
    <source>
        <dbReference type="ARBA" id="ARBA00022475"/>
    </source>
</evidence>
<dbReference type="Pfam" id="PF13231">
    <property type="entry name" value="PMT_2"/>
    <property type="match status" value="1"/>
</dbReference>
<dbReference type="InterPro" id="IPR050297">
    <property type="entry name" value="LipidA_mod_glycosyltrf_83"/>
</dbReference>
<evidence type="ECO:0000256" key="7">
    <source>
        <dbReference type="ARBA" id="ARBA00023136"/>
    </source>
</evidence>
<feature type="transmembrane region" description="Helical" evidence="8">
    <location>
        <begin position="84"/>
        <end position="105"/>
    </location>
</feature>
<reference evidence="11" key="1">
    <citation type="submission" date="2016-12" db="EMBL/GenBank/DDBJ databases">
        <title>Comparative genomics of four Isosphaeraceae planctomycetes: a common pool of plasmids and glycoside hydrolase genes.</title>
        <authorList>
            <person name="Ivanova A."/>
        </authorList>
    </citation>
    <scope>NUCLEOTIDE SEQUENCE [LARGE SCALE GENOMIC DNA]</scope>
    <source>
        <strain evidence="11">PX4</strain>
    </source>
</reference>
<dbReference type="AlphaFoldDB" id="A0A1U7CW10"/>
<dbReference type="InterPro" id="IPR038731">
    <property type="entry name" value="RgtA/B/C-like"/>
</dbReference>
<dbReference type="PANTHER" id="PTHR33908:SF11">
    <property type="entry name" value="MEMBRANE PROTEIN"/>
    <property type="match status" value="1"/>
</dbReference>
<dbReference type="EMBL" id="CP019082">
    <property type="protein sequence ID" value="APW63140.1"/>
    <property type="molecule type" value="Genomic_DNA"/>
</dbReference>
<dbReference type="OrthoDB" id="247054at2"/>
<evidence type="ECO:0000313" key="10">
    <source>
        <dbReference type="EMBL" id="APW63140.1"/>
    </source>
</evidence>
<dbReference type="Proteomes" id="UP000186309">
    <property type="component" value="Chromosome"/>
</dbReference>
<evidence type="ECO:0000256" key="3">
    <source>
        <dbReference type="ARBA" id="ARBA00022676"/>
    </source>
</evidence>
<dbReference type="PANTHER" id="PTHR33908">
    <property type="entry name" value="MANNOSYLTRANSFERASE YKCB-RELATED"/>
    <property type="match status" value="1"/>
</dbReference>
<dbReference type="GO" id="GO:0016763">
    <property type="term" value="F:pentosyltransferase activity"/>
    <property type="evidence" value="ECO:0007669"/>
    <property type="project" value="TreeGrafter"/>
</dbReference>
<feature type="transmembrane region" description="Helical" evidence="8">
    <location>
        <begin position="330"/>
        <end position="349"/>
    </location>
</feature>
<dbReference type="RefSeq" id="WP_076349534.1">
    <property type="nucleotide sequence ID" value="NZ_CP019082.1"/>
</dbReference>
<evidence type="ECO:0000256" key="6">
    <source>
        <dbReference type="ARBA" id="ARBA00022989"/>
    </source>
</evidence>
<feature type="domain" description="Glycosyltransferase RgtA/B/C/D-like" evidence="9">
    <location>
        <begin position="89"/>
        <end position="212"/>
    </location>
</feature>
<protein>
    <recommendedName>
        <fullName evidence="9">Glycosyltransferase RgtA/B/C/D-like domain-containing protein</fullName>
    </recommendedName>
</protein>
<evidence type="ECO:0000256" key="1">
    <source>
        <dbReference type="ARBA" id="ARBA00004651"/>
    </source>
</evidence>
<dbReference type="STRING" id="1387353.BSF38_04701"/>